<keyword evidence="4 7" id="KW-0472">Membrane</keyword>
<evidence type="ECO:0000313" key="8">
    <source>
        <dbReference type="EMBL" id="AKC96151.1"/>
    </source>
</evidence>
<dbReference type="NCBIfam" id="TIGR00247">
    <property type="entry name" value="endolytic transglycosylase MltG"/>
    <property type="match status" value="1"/>
</dbReference>
<comment type="function">
    <text evidence="7">Functions as a peptidoglycan terminase that cleaves nascent peptidoglycan strands endolytically to terminate their elongation.</text>
</comment>
<name>A0A0E3ZC54_9FUSO</name>
<evidence type="ECO:0000256" key="3">
    <source>
        <dbReference type="ARBA" id="ARBA00022989"/>
    </source>
</evidence>
<dbReference type="GO" id="GO:0008932">
    <property type="term" value="F:lytic endotransglycosylase activity"/>
    <property type="evidence" value="ECO:0007669"/>
    <property type="project" value="UniProtKB-UniRule"/>
</dbReference>
<gene>
    <name evidence="7" type="primary">mltG</name>
    <name evidence="8" type="ORF">VC03_03920</name>
</gene>
<sequence>MLNVVKIIMLFIILFFIGFTHNFVLQKQNVKNKEVIITKGDKPNEIYKKLGLKYNVFDKIYFRLTLNDRKIKNGYYLFSKNISKFEIIEQLINSRSTQIILTIPEGFTTDEVLDRIEQLGLATKKEMLESMKGYNFYYKHTDNFEGYLLPQTYFIAKGESPKEILDKILNTFLQEYPVNKYDKDEMFNILTLASIVEKEANNDEDRPKVSAVFKNRLKISMPLQSDATLRYELKRDVTKNDLKTNDSEYNTYKHRGLTPSPICNPGEKSIDAAINPEKDFNDLYFFMYKNKTYYSMTHEEHLNKRKESGHLK</sequence>
<dbReference type="Pfam" id="PF02618">
    <property type="entry name" value="YceG"/>
    <property type="match status" value="1"/>
</dbReference>
<comment type="catalytic activity">
    <reaction evidence="7">
        <text>a peptidoglycan chain = a peptidoglycan chain with N-acetyl-1,6-anhydromuramyl-[peptide] at the reducing end + a peptidoglycan chain with N-acetylglucosamine at the non-reducing end.</text>
        <dbReference type="EC" id="4.2.2.29"/>
    </reaction>
</comment>
<proteinExistence type="inferred from homology"/>
<dbReference type="AlphaFoldDB" id="A0A0E3ZC54"/>
<evidence type="ECO:0000256" key="7">
    <source>
        <dbReference type="HAMAP-Rule" id="MF_02065"/>
    </source>
</evidence>
<dbReference type="HAMAP" id="MF_02065">
    <property type="entry name" value="MltG"/>
    <property type="match status" value="1"/>
</dbReference>
<feature type="transmembrane region" description="Helical" evidence="7">
    <location>
        <begin position="6"/>
        <end position="25"/>
    </location>
</feature>
<keyword evidence="6 7" id="KW-0961">Cell wall biogenesis/degradation</keyword>
<dbReference type="Proteomes" id="UP000033103">
    <property type="component" value="Chromosome"/>
</dbReference>
<protein>
    <recommendedName>
        <fullName evidence="7">Endolytic murein transglycosylase</fullName>
        <ecNumber evidence="7">4.2.2.29</ecNumber>
    </recommendedName>
    <alternativeName>
        <fullName evidence="7">Peptidoglycan lytic transglycosylase</fullName>
    </alternativeName>
    <alternativeName>
        <fullName evidence="7">Peptidoglycan polymerization terminase</fullName>
    </alternativeName>
</protein>
<keyword evidence="2 7" id="KW-0812">Transmembrane</keyword>
<keyword evidence="5 7" id="KW-0456">Lyase</keyword>
<dbReference type="GO" id="GO:0005886">
    <property type="term" value="C:plasma membrane"/>
    <property type="evidence" value="ECO:0007669"/>
    <property type="project" value="UniProtKB-SubCell"/>
</dbReference>
<accession>A0A0E3ZC54</accession>
<dbReference type="Gene3D" id="3.30.1490.480">
    <property type="entry name" value="Endolytic murein transglycosylase"/>
    <property type="match status" value="1"/>
</dbReference>
<keyword evidence="3 7" id="KW-1133">Transmembrane helix</keyword>
<dbReference type="InterPro" id="IPR003770">
    <property type="entry name" value="MLTG-like"/>
</dbReference>
<evidence type="ECO:0000313" key="9">
    <source>
        <dbReference type="Proteomes" id="UP000033103"/>
    </source>
</evidence>
<dbReference type="EC" id="4.2.2.29" evidence="7"/>
<dbReference type="GO" id="GO:0071555">
    <property type="term" value="P:cell wall organization"/>
    <property type="evidence" value="ECO:0007669"/>
    <property type="project" value="UniProtKB-KW"/>
</dbReference>
<comment type="similarity">
    <text evidence="7">Belongs to the transglycosylase MltG family.</text>
</comment>
<evidence type="ECO:0000256" key="5">
    <source>
        <dbReference type="ARBA" id="ARBA00023239"/>
    </source>
</evidence>
<dbReference type="STRING" id="187101.VC03_03920"/>
<reference evidence="8 9" key="1">
    <citation type="journal article" date="2012" name="BMC Genomics">
        <title>Genomic sequence analysis and characterization of Sneathia amnii sp. nov.</title>
        <authorList>
            <consortium name="Vaginal Microbiome Consortium (additional members)"/>
            <person name="Harwich M.D.Jr."/>
            <person name="Serrano M.G."/>
            <person name="Fettweis J.M."/>
            <person name="Alves J.M."/>
            <person name="Reimers M.A."/>
            <person name="Buck G.A."/>
            <person name="Jefferson K.K."/>
        </authorList>
    </citation>
    <scope>NUCLEOTIDE SEQUENCE [LARGE SCALE GENOMIC DNA]</scope>
    <source>
        <strain evidence="8 9">SN35</strain>
    </source>
</reference>
<dbReference type="HOGENOM" id="CLU_025574_2_0_0"/>
<evidence type="ECO:0000256" key="6">
    <source>
        <dbReference type="ARBA" id="ARBA00023316"/>
    </source>
</evidence>
<feature type="site" description="Important for catalytic activity" evidence="7">
    <location>
        <position position="199"/>
    </location>
</feature>
<evidence type="ECO:0000256" key="1">
    <source>
        <dbReference type="ARBA" id="ARBA00022475"/>
    </source>
</evidence>
<evidence type="ECO:0000256" key="2">
    <source>
        <dbReference type="ARBA" id="ARBA00022692"/>
    </source>
</evidence>
<dbReference type="EMBL" id="CP011280">
    <property type="protein sequence ID" value="AKC96151.1"/>
    <property type="molecule type" value="Genomic_DNA"/>
</dbReference>
<organism evidence="8 9">
    <name type="scientific">Sneathia vaginalis</name>
    <dbReference type="NCBI Taxonomy" id="187101"/>
    <lineage>
        <taxon>Bacteria</taxon>
        <taxon>Fusobacteriati</taxon>
        <taxon>Fusobacteriota</taxon>
        <taxon>Fusobacteriia</taxon>
        <taxon>Fusobacteriales</taxon>
        <taxon>Leptotrichiaceae</taxon>
        <taxon>Sneathia</taxon>
    </lineage>
</organism>
<dbReference type="CDD" id="cd08010">
    <property type="entry name" value="MltG_like"/>
    <property type="match status" value="1"/>
</dbReference>
<dbReference type="PANTHER" id="PTHR30518">
    <property type="entry name" value="ENDOLYTIC MUREIN TRANSGLYCOSYLASE"/>
    <property type="match status" value="1"/>
</dbReference>
<dbReference type="PATRIC" id="fig|1069640.6.peg.775"/>
<dbReference type="GO" id="GO:0009252">
    <property type="term" value="P:peptidoglycan biosynthetic process"/>
    <property type="evidence" value="ECO:0007669"/>
    <property type="project" value="UniProtKB-UniRule"/>
</dbReference>
<keyword evidence="1 7" id="KW-1003">Cell membrane</keyword>
<comment type="subcellular location">
    <subcellularLocation>
        <location evidence="7">Cell membrane</location>
        <topology evidence="7">Single-pass membrane protein</topology>
    </subcellularLocation>
</comment>
<dbReference type="PANTHER" id="PTHR30518:SF2">
    <property type="entry name" value="ENDOLYTIC MUREIN TRANSGLYCOSYLASE"/>
    <property type="match status" value="1"/>
</dbReference>
<evidence type="ECO:0000256" key="4">
    <source>
        <dbReference type="ARBA" id="ARBA00023136"/>
    </source>
</evidence>
<dbReference type="KEGG" id="sns:VC03_03920"/>
<keyword evidence="9" id="KW-1185">Reference proteome</keyword>